<keyword evidence="3" id="KW-0547">Nucleotide-binding</keyword>
<dbReference type="InterPro" id="IPR027417">
    <property type="entry name" value="P-loop_NTPase"/>
</dbReference>
<dbReference type="RefSeq" id="WP_077719073.1">
    <property type="nucleotide sequence ID" value="NZ_CP019699.1"/>
</dbReference>
<dbReference type="PROSITE" id="PS00211">
    <property type="entry name" value="ABC_TRANSPORTER_1"/>
    <property type="match status" value="1"/>
</dbReference>
<dbReference type="GO" id="GO:0016887">
    <property type="term" value="F:ATP hydrolysis activity"/>
    <property type="evidence" value="ECO:0007669"/>
    <property type="project" value="InterPro"/>
</dbReference>
<dbReference type="PROSITE" id="PS50893">
    <property type="entry name" value="ABC_TRANSPORTER_2"/>
    <property type="match status" value="1"/>
</dbReference>
<keyword evidence="7" id="KW-1185">Reference proteome</keyword>
<evidence type="ECO:0000313" key="7">
    <source>
        <dbReference type="Proteomes" id="UP000188603"/>
    </source>
</evidence>
<protein>
    <submittedName>
        <fullName evidence="6">ABC transporter</fullName>
    </submittedName>
</protein>
<dbReference type="PANTHER" id="PTHR43335">
    <property type="entry name" value="ABC TRANSPORTER, ATP-BINDING PROTEIN"/>
    <property type="match status" value="1"/>
</dbReference>
<feature type="domain" description="ABC transporter" evidence="5">
    <location>
        <begin position="7"/>
        <end position="234"/>
    </location>
</feature>
<dbReference type="OrthoDB" id="9804819at2"/>
<evidence type="ECO:0000313" key="6">
    <source>
        <dbReference type="EMBL" id="AQS55254.1"/>
    </source>
</evidence>
<name>A0A1U9K5F0_9BACL</name>
<evidence type="ECO:0000256" key="4">
    <source>
        <dbReference type="ARBA" id="ARBA00022840"/>
    </source>
</evidence>
<dbReference type="PANTHER" id="PTHR43335:SF4">
    <property type="entry name" value="ABC TRANSPORTER, ATP-BINDING PROTEIN"/>
    <property type="match status" value="1"/>
</dbReference>
<proteinExistence type="inferred from homology"/>
<evidence type="ECO:0000259" key="5">
    <source>
        <dbReference type="PROSITE" id="PS50893"/>
    </source>
</evidence>
<reference evidence="6 7" key="1">
    <citation type="journal article" date="2015" name="Int. J. Syst. Evol. Microbiol.">
        <title>Novibacillus thermophilus gen. nov., sp. nov., a Gram-staining-negative and moderately thermophilic member of the family Thermoactinomycetaceae.</title>
        <authorList>
            <person name="Yang G."/>
            <person name="Chen J."/>
            <person name="Zhou S."/>
        </authorList>
    </citation>
    <scope>NUCLEOTIDE SEQUENCE [LARGE SCALE GENOMIC DNA]</scope>
    <source>
        <strain evidence="6 7">SG-1</strain>
    </source>
</reference>
<dbReference type="InterPro" id="IPR003593">
    <property type="entry name" value="AAA+_ATPase"/>
</dbReference>
<dbReference type="InterPro" id="IPR017871">
    <property type="entry name" value="ABC_transporter-like_CS"/>
</dbReference>
<evidence type="ECO:0000256" key="1">
    <source>
        <dbReference type="ARBA" id="ARBA00005417"/>
    </source>
</evidence>
<dbReference type="CDD" id="cd03268">
    <property type="entry name" value="ABC_BcrA_bacitracin_resist"/>
    <property type="match status" value="1"/>
</dbReference>
<dbReference type="AlphaFoldDB" id="A0A1U9K5F0"/>
<dbReference type="Gene3D" id="3.40.50.300">
    <property type="entry name" value="P-loop containing nucleotide triphosphate hydrolases"/>
    <property type="match status" value="1"/>
</dbReference>
<keyword evidence="4" id="KW-0067">ATP-binding</keyword>
<dbReference type="EMBL" id="CP019699">
    <property type="protein sequence ID" value="AQS55254.1"/>
    <property type="molecule type" value="Genomic_DNA"/>
</dbReference>
<dbReference type="InterPro" id="IPR003439">
    <property type="entry name" value="ABC_transporter-like_ATP-bd"/>
</dbReference>
<dbReference type="KEGG" id="ntr:B0W44_05130"/>
<sequence>MGEGTVLQASRLTKSFRAQRIIQDLSLKIPEGSLYGFLGPNGAGKTTTMRMLVGLIPPDDGEVLFKGKSIRKWKSALFEHVGCLIDTPSYYPNLSAYENLAYIQKMVGKPLKEIDRVLHVTGIFKARDKKVKHFSLGMKQRLGLAMALLNDPEVLILDEPTNGLDPEGIHEIRYLLIDLCRQEGKTVFVSSHNLAEMEMMADHIALIDKGRLIYEGALGTLLMTEQYVLRVRQGEKAEQLLEAEGLEFCKEAPGAFLVEIEQEEVPRLLRLMISQRIDVLEMARKKQTLEELFLSLVRDE</sequence>
<dbReference type="GO" id="GO:0005524">
    <property type="term" value="F:ATP binding"/>
    <property type="evidence" value="ECO:0007669"/>
    <property type="project" value="UniProtKB-KW"/>
</dbReference>
<dbReference type="Pfam" id="PF00005">
    <property type="entry name" value="ABC_tran"/>
    <property type="match status" value="1"/>
</dbReference>
<evidence type="ECO:0000256" key="2">
    <source>
        <dbReference type="ARBA" id="ARBA00022448"/>
    </source>
</evidence>
<organism evidence="6 7">
    <name type="scientific">Novibacillus thermophilus</name>
    <dbReference type="NCBI Taxonomy" id="1471761"/>
    <lineage>
        <taxon>Bacteria</taxon>
        <taxon>Bacillati</taxon>
        <taxon>Bacillota</taxon>
        <taxon>Bacilli</taxon>
        <taxon>Bacillales</taxon>
        <taxon>Thermoactinomycetaceae</taxon>
        <taxon>Novibacillus</taxon>
    </lineage>
</organism>
<evidence type="ECO:0000256" key="3">
    <source>
        <dbReference type="ARBA" id="ARBA00022741"/>
    </source>
</evidence>
<gene>
    <name evidence="6" type="ORF">B0W44_05130</name>
</gene>
<keyword evidence="2" id="KW-0813">Transport</keyword>
<dbReference type="Proteomes" id="UP000188603">
    <property type="component" value="Chromosome"/>
</dbReference>
<dbReference type="SUPFAM" id="SSF52540">
    <property type="entry name" value="P-loop containing nucleoside triphosphate hydrolases"/>
    <property type="match status" value="1"/>
</dbReference>
<dbReference type="SMART" id="SM00382">
    <property type="entry name" value="AAA"/>
    <property type="match status" value="1"/>
</dbReference>
<comment type="similarity">
    <text evidence="1">Belongs to the ABC transporter superfamily.</text>
</comment>
<accession>A0A1U9K5F0</accession>
<dbReference type="STRING" id="1471761.B0W44_05130"/>